<dbReference type="RefSeq" id="WP_129204941.1">
    <property type="nucleotide sequence ID" value="NZ_CP035495.1"/>
</dbReference>
<dbReference type="Proteomes" id="UP000291758">
    <property type="component" value="Chromosome"/>
</dbReference>
<protein>
    <submittedName>
        <fullName evidence="2">Uncharacterized protein</fullName>
    </submittedName>
</protein>
<feature type="region of interest" description="Disordered" evidence="1">
    <location>
        <begin position="1"/>
        <end position="26"/>
    </location>
</feature>
<keyword evidence="3" id="KW-1185">Reference proteome</keyword>
<evidence type="ECO:0000256" key="1">
    <source>
        <dbReference type="SAM" id="MobiDB-lite"/>
    </source>
</evidence>
<dbReference type="KEGG" id="xyl:ET495_11615"/>
<gene>
    <name evidence="2" type="ORF">ET495_11615</name>
</gene>
<reference evidence="2 3" key="1">
    <citation type="submission" date="2019-01" db="EMBL/GenBank/DDBJ databases">
        <title>Genome sequencing of strain 2JSPR-7.</title>
        <authorList>
            <person name="Heo J."/>
            <person name="Kim S.-J."/>
            <person name="Kim J.-S."/>
            <person name="Hong S.-B."/>
            <person name="Kwon S.-W."/>
        </authorList>
    </citation>
    <scope>NUCLEOTIDE SEQUENCE [LARGE SCALE GENOMIC DNA]</scope>
    <source>
        <strain evidence="2 3">2JSPR-7</strain>
    </source>
</reference>
<organism evidence="2 3">
    <name type="scientific">Xylanimonas allomyrinae</name>
    <dbReference type="NCBI Taxonomy" id="2509459"/>
    <lineage>
        <taxon>Bacteria</taxon>
        <taxon>Bacillati</taxon>
        <taxon>Actinomycetota</taxon>
        <taxon>Actinomycetes</taxon>
        <taxon>Micrococcales</taxon>
        <taxon>Promicromonosporaceae</taxon>
        <taxon>Xylanimonas</taxon>
    </lineage>
</organism>
<sequence>MPLGAPDLPDWSASGRRRGPVDPPRRRPASIVVVRELAAEEEDTLLAELIRSGVLSPDEGRLLASLRAFADVRCPASRLSGLLGPAVDVHAFGTAT</sequence>
<evidence type="ECO:0000313" key="3">
    <source>
        <dbReference type="Proteomes" id="UP000291758"/>
    </source>
</evidence>
<accession>A0A4V0YED0</accession>
<proteinExistence type="predicted"/>
<evidence type="ECO:0000313" key="2">
    <source>
        <dbReference type="EMBL" id="QAY63781.1"/>
    </source>
</evidence>
<dbReference type="AlphaFoldDB" id="A0A4V0YED0"/>
<name>A0A4V0YED0_9MICO</name>
<dbReference type="EMBL" id="CP035495">
    <property type="protein sequence ID" value="QAY63781.1"/>
    <property type="molecule type" value="Genomic_DNA"/>
</dbReference>